<feature type="binding site" evidence="9">
    <location>
        <position position="105"/>
    </location>
    <ligand>
        <name>Mg(2+)</name>
        <dbReference type="ChEBI" id="CHEBI:18420"/>
    </ligand>
</feature>
<dbReference type="EC" id="2.5.1.3" evidence="9"/>
<dbReference type="PANTHER" id="PTHR20857:SF15">
    <property type="entry name" value="THIAMINE-PHOSPHATE SYNTHASE"/>
    <property type="match status" value="1"/>
</dbReference>
<keyword evidence="3 9" id="KW-0479">Metal-binding</keyword>
<evidence type="ECO:0000256" key="7">
    <source>
        <dbReference type="ARBA" id="ARBA00047851"/>
    </source>
</evidence>
<dbReference type="InParanoid" id="Q2LUV3"/>
<dbReference type="Gene3D" id="3.20.20.70">
    <property type="entry name" value="Aldolase class I"/>
    <property type="match status" value="1"/>
</dbReference>
<comment type="catalytic activity">
    <reaction evidence="8 9 10">
        <text>2-[(2R,5Z)-2-carboxy-4-methylthiazol-5(2H)-ylidene]ethyl phosphate + 4-amino-2-methyl-5-(diphosphooxymethyl)pyrimidine + 2 H(+) = thiamine phosphate + CO2 + diphosphate</text>
        <dbReference type="Rhea" id="RHEA:47844"/>
        <dbReference type="ChEBI" id="CHEBI:15378"/>
        <dbReference type="ChEBI" id="CHEBI:16526"/>
        <dbReference type="ChEBI" id="CHEBI:33019"/>
        <dbReference type="ChEBI" id="CHEBI:37575"/>
        <dbReference type="ChEBI" id="CHEBI:57841"/>
        <dbReference type="ChEBI" id="CHEBI:62899"/>
        <dbReference type="EC" id="2.5.1.3"/>
    </reaction>
</comment>
<dbReference type="InterPro" id="IPR034291">
    <property type="entry name" value="TMP_synthase"/>
</dbReference>
<dbReference type="GO" id="GO:0009229">
    <property type="term" value="P:thiamine diphosphate biosynthetic process"/>
    <property type="evidence" value="ECO:0007669"/>
    <property type="project" value="UniProtKB-UniRule"/>
</dbReference>
<dbReference type="SUPFAM" id="SSF51391">
    <property type="entry name" value="Thiamin phosphate synthase"/>
    <property type="match status" value="1"/>
</dbReference>
<evidence type="ECO:0000256" key="4">
    <source>
        <dbReference type="ARBA" id="ARBA00022842"/>
    </source>
</evidence>
<feature type="binding site" evidence="9">
    <location>
        <position position="156"/>
    </location>
    <ligand>
        <name>4-amino-2-methyl-5-(diphosphooxymethyl)pyrimidine</name>
        <dbReference type="ChEBI" id="CHEBI:57841"/>
    </ligand>
</feature>
<organism evidence="13 14">
    <name type="scientific">Syntrophus aciditrophicus (strain SB)</name>
    <dbReference type="NCBI Taxonomy" id="56780"/>
    <lineage>
        <taxon>Bacteria</taxon>
        <taxon>Pseudomonadati</taxon>
        <taxon>Thermodesulfobacteriota</taxon>
        <taxon>Syntrophia</taxon>
        <taxon>Syntrophales</taxon>
        <taxon>Syntrophaceae</taxon>
        <taxon>Syntrophus</taxon>
    </lineage>
</organism>
<evidence type="ECO:0000256" key="11">
    <source>
        <dbReference type="RuleBase" id="RU004253"/>
    </source>
</evidence>
<dbReference type="UniPathway" id="UPA00060">
    <property type="reaction ID" value="UER00141"/>
</dbReference>
<keyword evidence="2 9" id="KW-0808">Transferase</keyword>
<evidence type="ECO:0000256" key="8">
    <source>
        <dbReference type="ARBA" id="ARBA00047883"/>
    </source>
</evidence>
<name>Q2LUV3_SYNAS</name>
<dbReference type="NCBIfam" id="TIGR00693">
    <property type="entry name" value="thiE"/>
    <property type="match status" value="1"/>
</dbReference>
<protein>
    <recommendedName>
        <fullName evidence="9">Thiamine-phosphate synthase</fullName>
        <shortName evidence="9">TP synthase</shortName>
        <shortName evidence="9">TPS</shortName>
        <ecNumber evidence="9">2.5.1.3</ecNumber>
    </recommendedName>
    <alternativeName>
        <fullName evidence="9">Thiamine-phosphate pyrophosphorylase</fullName>
        <shortName evidence="9">TMP pyrophosphorylase</shortName>
        <shortName evidence="9">TMP-PPase</shortName>
    </alternativeName>
</protein>
<feature type="binding site" evidence="9">
    <location>
        <begin position="53"/>
        <end position="57"/>
    </location>
    <ligand>
        <name>4-amino-2-methyl-5-(diphosphooxymethyl)pyrimidine</name>
        <dbReference type="ChEBI" id="CHEBI:57841"/>
    </ligand>
</feature>
<evidence type="ECO:0000256" key="5">
    <source>
        <dbReference type="ARBA" id="ARBA00022977"/>
    </source>
</evidence>
<dbReference type="InterPro" id="IPR013785">
    <property type="entry name" value="Aldolase_TIM"/>
</dbReference>
<evidence type="ECO:0000256" key="10">
    <source>
        <dbReference type="RuleBase" id="RU003826"/>
    </source>
</evidence>
<feature type="binding site" evidence="9">
    <location>
        <begin position="153"/>
        <end position="155"/>
    </location>
    <ligand>
        <name>2-[(2R,5Z)-2-carboxy-4-methylthiazol-5(2H)-ylidene]ethyl phosphate</name>
        <dbReference type="ChEBI" id="CHEBI:62899"/>
    </ligand>
</feature>
<gene>
    <name evidence="9" type="primary">thiE</name>
    <name evidence="13" type="ORF">SYN_00442</name>
</gene>
<comment type="caution">
    <text evidence="9">Lacks conserved residue(s) required for the propagation of feature annotation.</text>
</comment>
<dbReference type="InterPro" id="IPR022998">
    <property type="entry name" value="ThiamineP_synth_TenI"/>
</dbReference>
<dbReference type="GO" id="GO:0009228">
    <property type="term" value="P:thiamine biosynthetic process"/>
    <property type="evidence" value="ECO:0007669"/>
    <property type="project" value="UniProtKB-KW"/>
</dbReference>
<evidence type="ECO:0000313" key="13">
    <source>
        <dbReference type="EMBL" id="ABC77860.1"/>
    </source>
</evidence>
<evidence type="ECO:0000313" key="14">
    <source>
        <dbReference type="Proteomes" id="UP000001933"/>
    </source>
</evidence>
<evidence type="ECO:0000256" key="6">
    <source>
        <dbReference type="ARBA" id="ARBA00047334"/>
    </source>
</evidence>
<dbReference type="PANTHER" id="PTHR20857">
    <property type="entry name" value="THIAMINE-PHOSPHATE PYROPHOSPHORYLASE"/>
    <property type="match status" value="1"/>
</dbReference>
<dbReference type="AlphaFoldDB" id="Q2LUV3"/>
<dbReference type="eggNOG" id="COG0352">
    <property type="taxonomic scope" value="Bacteria"/>
</dbReference>
<feature type="binding site" evidence="9">
    <location>
        <position position="86"/>
    </location>
    <ligand>
        <name>Mg(2+)</name>
        <dbReference type="ChEBI" id="CHEBI:18420"/>
    </ligand>
</feature>
<comment type="catalytic activity">
    <reaction evidence="6 9 10">
        <text>4-methyl-5-(2-phosphooxyethyl)-thiazole + 4-amino-2-methyl-5-(diphosphooxymethyl)pyrimidine + H(+) = thiamine phosphate + diphosphate</text>
        <dbReference type="Rhea" id="RHEA:22328"/>
        <dbReference type="ChEBI" id="CHEBI:15378"/>
        <dbReference type="ChEBI" id="CHEBI:33019"/>
        <dbReference type="ChEBI" id="CHEBI:37575"/>
        <dbReference type="ChEBI" id="CHEBI:57841"/>
        <dbReference type="ChEBI" id="CHEBI:58296"/>
        <dbReference type="EC" id="2.5.1.3"/>
    </reaction>
</comment>
<keyword evidence="14" id="KW-1185">Reference proteome</keyword>
<dbReference type="Pfam" id="PF02581">
    <property type="entry name" value="TMP-TENI"/>
    <property type="match status" value="1"/>
</dbReference>
<evidence type="ECO:0000256" key="3">
    <source>
        <dbReference type="ARBA" id="ARBA00022723"/>
    </source>
</evidence>
<evidence type="ECO:0000256" key="2">
    <source>
        <dbReference type="ARBA" id="ARBA00022679"/>
    </source>
</evidence>
<dbReference type="GO" id="GO:0005737">
    <property type="term" value="C:cytoplasm"/>
    <property type="evidence" value="ECO:0007669"/>
    <property type="project" value="TreeGrafter"/>
</dbReference>
<dbReference type="STRING" id="56780.SYN_00442"/>
<dbReference type="Proteomes" id="UP000001933">
    <property type="component" value="Chromosome"/>
</dbReference>
<comment type="cofactor">
    <cofactor evidence="9">
        <name>Mg(2+)</name>
        <dbReference type="ChEBI" id="CHEBI:18420"/>
    </cofactor>
    <text evidence="9">Binds 1 Mg(2+) ion per subunit.</text>
</comment>
<comment type="function">
    <text evidence="9">Condenses 4-methyl-5-(beta-hydroxyethyl)thiazole monophosphate (THZ-P) and 2-methyl-4-amino-5-hydroxymethyl pyrimidine pyrophosphate (HMP-PP) to form thiamine monophosphate (TMP).</text>
</comment>
<dbReference type="HOGENOM" id="CLU_018272_3_2_7"/>
<feature type="binding site" evidence="9">
    <location>
        <position position="181"/>
    </location>
    <ligand>
        <name>2-[(2R,5Z)-2-carboxy-4-methylthiazol-5(2H)-ylidene]ethyl phosphate</name>
        <dbReference type="ChEBI" id="CHEBI:62899"/>
    </ligand>
</feature>
<dbReference type="HAMAP" id="MF_00097">
    <property type="entry name" value="TMP_synthase"/>
    <property type="match status" value="1"/>
</dbReference>
<evidence type="ECO:0000256" key="9">
    <source>
        <dbReference type="HAMAP-Rule" id="MF_00097"/>
    </source>
</evidence>
<dbReference type="KEGG" id="sat:SYN_00442"/>
<feature type="domain" description="Thiamine phosphate synthase/TenI" evidence="12">
    <location>
        <begin position="23"/>
        <end position="204"/>
    </location>
</feature>
<feature type="binding site" evidence="9">
    <location>
        <position position="85"/>
    </location>
    <ligand>
        <name>4-amino-2-methyl-5-(diphosphooxymethyl)pyrimidine</name>
        <dbReference type="ChEBI" id="CHEBI:57841"/>
    </ligand>
</feature>
<comment type="catalytic activity">
    <reaction evidence="7 9 10">
        <text>2-(2-carboxy-4-methylthiazol-5-yl)ethyl phosphate + 4-amino-2-methyl-5-(diphosphooxymethyl)pyrimidine + 2 H(+) = thiamine phosphate + CO2 + diphosphate</text>
        <dbReference type="Rhea" id="RHEA:47848"/>
        <dbReference type="ChEBI" id="CHEBI:15378"/>
        <dbReference type="ChEBI" id="CHEBI:16526"/>
        <dbReference type="ChEBI" id="CHEBI:33019"/>
        <dbReference type="ChEBI" id="CHEBI:37575"/>
        <dbReference type="ChEBI" id="CHEBI:57841"/>
        <dbReference type="ChEBI" id="CHEBI:62890"/>
        <dbReference type="EC" id="2.5.1.3"/>
    </reaction>
</comment>
<dbReference type="InterPro" id="IPR036206">
    <property type="entry name" value="ThiamineP_synth_sf"/>
</dbReference>
<proteinExistence type="inferred from homology"/>
<evidence type="ECO:0000259" key="12">
    <source>
        <dbReference type="Pfam" id="PF02581"/>
    </source>
</evidence>
<dbReference type="GO" id="GO:0004789">
    <property type="term" value="F:thiamine-phosphate diphosphorylase activity"/>
    <property type="evidence" value="ECO:0007669"/>
    <property type="project" value="UniProtKB-UniRule"/>
</dbReference>
<accession>Q2LUV3</accession>
<feature type="binding site" evidence="9">
    <location>
        <position position="127"/>
    </location>
    <ligand>
        <name>4-amino-2-methyl-5-(diphosphooxymethyl)pyrimidine</name>
        <dbReference type="ChEBI" id="CHEBI:57841"/>
    </ligand>
</feature>
<comment type="similarity">
    <text evidence="9 10">Belongs to the thiamine-phosphate synthase family.</text>
</comment>
<dbReference type="EMBL" id="CP000252">
    <property type="protein sequence ID" value="ABC77860.1"/>
    <property type="molecule type" value="Genomic_DNA"/>
</dbReference>
<sequence>MRAFCLRYEMRVHNKKIIGEPSLYLVLSEEYGAGRSVMSIAEEAVAGGIDILQMREKHKSREDLLRLGSALGELCRKNKVTFIVNDDPLLAAELDADGVHMGQKDLQRCPLDEVRRIIGIDRIIGLSTHSLEQFQRANTLDVDYLAFGPIFPTQTKDYSIGTADIRETLRVALKPVVFIGGVNTANLGILLKEGAASMALIRDIMQADDVASRTAWYKSQLAKGGINAK</sequence>
<dbReference type="CDD" id="cd00564">
    <property type="entry name" value="TMP_TenI"/>
    <property type="match status" value="1"/>
</dbReference>
<comment type="pathway">
    <text evidence="1 9 11">Cofactor biosynthesis; thiamine diphosphate biosynthesis; thiamine phosphate from 4-amino-2-methyl-5-diphosphomethylpyrimidine and 4-methyl-5-(2-phosphoethyl)-thiazole: step 1/1.</text>
</comment>
<keyword evidence="4 9" id="KW-0460">Magnesium</keyword>
<evidence type="ECO:0000256" key="1">
    <source>
        <dbReference type="ARBA" id="ARBA00005165"/>
    </source>
</evidence>
<dbReference type="GO" id="GO:0000287">
    <property type="term" value="F:magnesium ion binding"/>
    <property type="evidence" value="ECO:0007669"/>
    <property type="project" value="UniProtKB-UniRule"/>
</dbReference>
<reference evidence="13 14" key="1">
    <citation type="journal article" date="2007" name="Proc. Natl. Acad. Sci. U.S.A.">
        <title>The genome of Syntrophus aciditrophicus: life at the thermodynamic limit of microbial growth.</title>
        <authorList>
            <person name="McInerney M.J."/>
            <person name="Rohlin L."/>
            <person name="Mouttaki H."/>
            <person name="Kim U."/>
            <person name="Krupp R.S."/>
            <person name="Rios-Hernandez L."/>
            <person name="Sieber J."/>
            <person name="Struchtemeyer C.G."/>
            <person name="Bhattacharyya A."/>
            <person name="Campbell J.W."/>
            <person name="Gunsalus R.P."/>
        </authorList>
    </citation>
    <scope>NUCLEOTIDE SEQUENCE [LARGE SCALE GENOMIC DNA]</scope>
    <source>
        <strain evidence="13 14">SB</strain>
    </source>
</reference>
<keyword evidence="5 9" id="KW-0784">Thiamine biosynthesis</keyword>